<reference evidence="1 2" key="1">
    <citation type="submission" date="2023-05" db="EMBL/GenBank/DDBJ databases">
        <title>Streptantibioticus silvisoli sp. nov., acidotolerant actinomycetes 1 from pine litter.</title>
        <authorList>
            <person name="Swiecimska M."/>
            <person name="Golinska P."/>
            <person name="Sangal V."/>
            <person name="Wachnowicz B."/>
            <person name="Goodfellow M."/>
        </authorList>
    </citation>
    <scope>NUCLEOTIDE SEQUENCE [LARGE SCALE GENOMIC DNA]</scope>
    <source>
        <strain evidence="1 2">SL54</strain>
    </source>
</reference>
<keyword evidence="2" id="KW-1185">Reference proteome</keyword>
<accession>A0ABT6W607</accession>
<protein>
    <submittedName>
        <fullName evidence="1">Uncharacterized protein</fullName>
    </submittedName>
</protein>
<name>A0ABT6W607_9ACTN</name>
<proteinExistence type="predicted"/>
<evidence type="ECO:0000313" key="2">
    <source>
        <dbReference type="Proteomes" id="UP001156398"/>
    </source>
</evidence>
<dbReference type="RefSeq" id="WP_271323367.1">
    <property type="nucleotide sequence ID" value="NZ_JAAGKO020000045.1"/>
</dbReference>
<sequence>MEDLSRLDEGELCERMMRSAGPIPPCGAAVRLVFLTPAQRVWLMNHGLVRADMVDGRRVAMVSFADAFELFKDFYGRSMLQEKEGIGDSEVSVLWIAASLWGVDVGTHRHVMTGLEKIHAGLAAEAMMYAAGFMDNSADPESGEVDGYATGPLAMAHEERWDW</sequence>
<dbReference type="Proteomes" id="UP001156398">
    <property type="component" value="Unassembled WGS sequence"/>
</dbReference>
<organism evidence="1 2">
    <name type="scientific">Streptantibioticus silvisoli</name>
    <dbReference type="NCBI Taxonomy" id="2705255"/>
    <lineage>
        <taxon>Bacteria</taxon>
        <taxon>Bacillati</taxon>
        <taxon>Actinomycetota</taxon>
        <taxon>Actinomycetes</taxon>
        <taxon>Kitasatosporales</taxon>
        <taxon>Streptomycetaceae</taxon>
        <taxon>Streptantibioticus</taxon>
    </lineage>
</organism>
<evidence type="ECO:0000313" key="1">
    <source>
        <dbReference type="EMBL" id="MDI5966114.1"/>
    </source>
</evidence>
<gene>
    <name evidence="1" type="ORF">POF43_025860</name>
</gene>
<comment type="caution">
    <text evidence="1">The sequence shown here is derived from an EMBL/GenBank/DDBJ whole genome shotgun (WGS) entry which is preliminary data.</text>
</comment>
<dbReference type="EMBL" id="JAAGKO020000045">
    <property type="protein sequence ID" value="MDI5966114.1"/>
    <property type="molecule type" value="Genomic_DNA"/>
</dbReference>